<dbReference type="Proteomes" id="UP000527178">
    <property type="component" value="Unassembled WGS sequence"/>
</dbReference>
<evidence type="ECO:0000313" key="3">
    <source>
        <dbReference type="EMBL" id="NXR55560.1"/>
    </source>
</evidence>
<sequence length="194" mass="22448">SCPQFFYNRIPPNNALRPPNRAWICQRFRNSYHYATLYDTGRRIPVYSAYIYKPGRGDRYKSWFVEPQLIKPNYHKNMDEASSIENRYNISPEKIGKSQAINQDYRKLQGLNRGHLNPSGHQSGDRSKWATFTLTNIVPQDSTLNQGAWNEYETQTMDELTHGCKTTYVITGAVPGKTYIAKKRVNVPSHIWSA</sequence>
<reference evidence="3 4" key="1">
    <citation type="submission" date="2019-09" db="EMBL/GenBank/DDBJ databases">
        <title>Bird 10,000 Genomes (B10K) Project - Family phase.</title>
        <authorList>
            <person name="Zhang G."/>
        </authorList>
    </citation>
    <scope>NUCLEOTIDE SEQUENCE [LARGE SCALE GENOMIC DNA]</scope>
    <source>
        <strain evidence="3">B10K-DU-002-18</strain>
        <tissue evidence="3">Muscle</tissue>
    </source>
</reference>
<dbReference type="SUPFAM" id="SSF54060">
    <property type="entry name" value="His-Me finger endonucleases"/>
    <property type="match status" value="1"/>
</dbReference>
<dbReference type="Gene3D" id="3.40.570.10">
    <property type="entry name" value="Extracellular Endonuclease, subunit A"/>
    <property type="match status" value="1"/>
</dbReference>
<dbReference type="InterPro" id="IPR001604">
    <property type="entry name" value="Endo_G_ENPP1-like_dom"/>
</dbReference>
<evidence type="ECO:0000259" key="2">
    <source>
        <dbReference type="SMART" id="SM00892"/>
    </source>
</evidence>
<evidence type="ECO:0000259" key="1">
    <source>
        <dbReference type="SMART" id="SM00477"/>
    </source>
</evidence>
<dbReference type="InterPro" id="IPR044929">
    <property type="entry name" value="DNA/RNA_non-sp_Endonuclease_sf"/>
</dbReference>
<protein>
    <submittedName>
        <fullName evidence="3">ENDD1 protein</fullName>
    </submittedName>
</protein>
<organism evidence="3 4">
    <name type="scientific">Hippolais icterina</name>
    <name type="common">icterine warbler</name>
    <dbReference type="NCBI Taxonomy" id="68497"/>
    <lineage>
        <taxon>Eukaryota</taxon>
        <taxon>Metazoa</taxon>
        <taxon>Chordata</taxon>
        <taxon>Craniata</taxon>
        <taxon>Vertebrata</taxon>
        <taxon>Euteleostomi</taxon>
        <taxon>Archelosauria</taxon>
        <taxon>Archosauria</taxon>
        <taxon>Dinosauria</taxon>
        <taxon>Saurischia</taxon>
        <taxon>Theropoda</taxon>
        <taxon>Coelurosauria</taxon>
        <taxon>Aves</taxon>
        <taxon>Neognathae</taxon>
        <taxon>Neoaves</taxon>
        <taxon>Telluraves</taxon>
        <taxon>Australaves</taxon>
        <taxon>Passeriformes</taxon>
        <taxon>Sylvioidea</taxon>
        <taxon>Sylviidae</taxon>
        <taxon>Acrocephalinae</taxon>
        <taxon>Hippolais</taxon>
    </lineage>
</organism>
<comment type="caution">
    <text evidence="3">The sequence shown here is derived from an EMBL/GenBank/DDBJ whole genome shotgun (WGS) entry which is preliminary data.</text>
</comment>
<dbReference type="EMBL" id="VWYN01026365">
    <property type="protein sequence ID" value="NXR55560.1"/>
    <property type="molecule type" value="Genomic_DNA"/>
</dbReference>
<dbReference type="GO" id="GO:0003676">
    <property type="term" value="F:nucleic acid binding"/>
    <property type="evidence" value="ECO:0007669"/>
    <property type="project" value="InterPro"/>
</dbReference>
<dbReference type="InterPro" id="IPR044925">
    <property type="entry name" value="His-Me_finger_sf"/>
</dbReference>
<proteinExistence type="predicted"/>
<dbReference type="InterPro" id="IPR020821">
    <property type="entry name" value="ENPP1-3/EXOG-like_nuc-like"/>
</dbReference>
<feature type="non-terminal residue" evidence="3">
    <location>
        <position position="1"/>
    </location>
</feature>
<accession>A0A7L2M6J5</accession>
<dbReference type="PANTHER" id="PTHR21472:SF26">
    <property type="entry name" value="ENDONUCLEASE DOMAIN CONTAINING 1"/>
    <property type="match status" value="1"/>
</dbReference>
<dbReference type="GO" id="GO:0046872">
    <property type="term" value="F:metal ion binding"/>
    <property type="evidence" value="ECO:0007669"/>
    <property type="project" value="InterPro"/>
</dbReference>
<dbReference type="InterPro" id="IPR039015">
    <property type="entry name" value="ENDOD1"/>
</dbReference>
<feature type="domain" description="DNA/RNA non-specific endonuclease/pyrophosphatase/phosphodiesterase" evidence="2">
    <location>
        <begin position="30"/>
        <end position="194"/>
    </location>
</feature>
<name>A0A7L2M6J5_9SYLV</name>
<dbReference type="PANTHER" id="PTHR21472">
    <property type="entry name" value="ENDONUCLEASE DOMAIN-CONTAINING 1 PROTEIN ENDOD1"/>
    <property type="match status" value="1"/>
</dbReference>
<dbReference type="Pfam" id="PF01223">
    <property type="entry name" value="Endonuclease_NS"/>
    <property type="match status" value="1"/>
</dbReference>
<dbReference type="SMART" id="SM00892">
    <property type="entry name" value="Endonuclease_NS"/>
    <property type="match status" value="1"/>
</dbReference>
<dbReference type="GO" id="GO:0016787">
    <property type="term" value="F:hydrolase activity"/>
    <property type="evidence" value="ECO:0007669"/>
    <property type="project" value="InterPro"/>
</dbReference>
<feature type="non-terminal residue" evidence="3">
    <location>
        <position position="194"/>
    </location>
</feature>
<feature type="domain" description="ENPP1-3/EXOG-like endonuclease/phosphodiesterase" evidence="1">
    <location>
        <begin position="31"/>
        <end position="194"/>
    </location>
</feature>
<keyword evidence="4" id="KW-1185">Reference proteome</keyword>
<dbReference type="AlphaFoldDB" id="A0A7L2M6J5"/>
<evidence type="ECO:0000313" key="4">
    <source>
        <dbReference type="Proteomes" id="UP000527178"/>
    </source>
</evidence>
<dbReference type="SMART" id="SM00477">
    <property type="entry name" value="NUC"/>
    <property type="match status" value="1"/>
</dbReference>
<gene>
    <name evidence="3" type="primary">Endod1_3</name>
    <name evidence="3" type="ORF">HIPICT_R12907</name>
</gene>